<evidence type="ECO:0000256" key="2">
    <source>
        <dbReference type="ARBA" id="ARBA00023157"/>
    </source>
</evidence>
<comment type="caution">
    <text evidence="6">The sequence shown here is derived from an EMBL/GenBank/DDBJ whole genome shotgun (WGS) entry which is preliminary data.</text>
</comment>
<keyword evidence="4" id="KW-0732">Signal</keyword>
<evidence type="ECO:0000256" key="1">
    <source>
        <dbReference type="ARBA" id="ARBA00009748"/>
    </source>
</evidence>
<sequence>RNWLTKMKGVIIAVIMVWLMVEPGQAAISCSQVESSLAPCLPYLTLAQRGAPSATCCTGVRNIKTMTLTTPDRRAACECVKTAASRYRGIKPDAASQLPKQCGVDIGIPITKDVDCNR</sequence>
<comment type="function">
    <text evidence="3">Plant non-specific lipid-transfer proteins transfer phospholipids as well as galactolipids across membranes. May play a role in wax or cutin deposition in the cell walls of expanding epidermal cells and certain secretory tissues.</text>
</comment>
<dbReference type="Proteomes" id="UP000187406">
    <property type="component" value="Unassembled WGS sequence"/>
</dbReference>
<organism evidence="6 7">
    <name type="scientific">Cephalotus follicularis</name>
    <name type="common">Albany pitcher plant</name>
    <dbReference type="NCBI Taxonomy" id="3775"/>
    <lineage>
        <taxon>Eukaryota</taxon>
        <taxon>Viridiplantae</taxon>
        <taxon>Streptophyta</taxon>
        <taxon>Embryophyta</taxon>
        <taxon>Tracheophyta</taxon>
        <taxon>Spermatophyta</taxon>
        <taxon>Magnoliopsida</taxon>
        <taxon>eudicotyledons</taxon>
        <taxon>Gunneridae</taxon>
        <taxon>Pentapetalae</taxon>
        <taxon>rosids</taxon>
        <taxon>fabids</taxon>
        <taxon>Oxalidales</taxon>
        <taxon>Cephalotaceae</taxon>
        <taxon>Cephalotus</taxon>
    </lineage>
</organism>
<name>A0A1Q3AWQ2_CEPFO</name>
<evidence type="ECO:0000313" key="6">
    <source>
        <dbReference type="EMBL" id="GAV59992.1"/>
    </source>
</evidence>
<dbReference type="PANTHER" id="PTHR33076">
    <property type="entry name" value="NON-SPECIFIC LIPID-TRANSFER PROTEIN 2-RELATED"/>
    <property type="match status" value="1"/>
</dbReference>
<feature type="chain" id="PRO_5012320615" description="Non-specific lipid-transfer protein" evidence="4">
    <location>
        <begin position="27"/>
        <end position="118"/>
    </location>
</feature>
<dbReference type="GO" id="GO:0008289">
    <property type="term" value="F:lipid binding"/>
    <property type="evidence" value="ECO:0007669"/>
    <property type="project" value="UniProtKB-KW"/>
</dbReference>
<dbReference type="Gene3D" id="1.10.110.10">
    <property type="entry name" value="Plant lipid-transfer and hydrophobic proteins"/>
    <property type="match status" value="1"/>
</dbReference>
<dbReference type="FunCoup" id="A0A1Q3AWQ2">
    <property type="interactions" value="6"/>
</dbReference>
<keyword evidence="3" id="KW-0446">Lipid-binding</keyword>
<reference evidence="7" key="1">
    <citation type="submission" date="2016-04" db="EMBL/GenBank/DDBJ databases">
        <title>Cephalotus genome sequencing.</title>
        <authorList>
            <person name="Fukushima K."/>
            <person name="Hasebe M."/>
            <person name="Fang X."/>
        </authorList>
    </citation>
    <scope>NUCLEOTIDE SEQUENCE [LARGE SCALE GENOMIC DNA]</scope>
    <source>
        <strain evidence="7">cv. St1</strain>
    </source>
</reference>
<dbReference type="InterPro" id="IPR000528">
    <property type="entry name" value="Plant_nsLTP"/>
</dbReference>
<dbReference type="InParanoid" id="A0A1Q3AWQ2"/>
<dbReference type="Pfam" id="PF00234">
    <property type="entry name" value="Tryp_alpha_amyl"/>
    <property type="match status" value="1"/>
</dbReference>
<keyword evidence="7" id="KW-1185">Reference proteome</keyword>
<dbReference type="EMBL" id="BDDD01000133">
    <property type="protein sequence ID" value="GAV59992.1"/>
    <property type="molecule type" value="Genomic_DNA"/>
</dbReference>
<keyword evidence="2" id="KW-1015">Disulfide bond</keyword>
<protein>
    <recommendedName>
        <fullName evidence="3">Non-specific lipid-transfer protein</fullName>
    </recommendedName>
</protein>
<dbReference type="STRING" id="3775.A0A1Q3AWQ2"/>
<dbReference type="OrthoDB" id="1917968at2759"/>
<dbReference type="SMART" id="SM00499">
    <property type="entry name" value="AAI"/>
    <property type="match status" value="1"/>
</dbReference>
<evidence type="ECO:0000256" key="4">
    <source>
        <dbReference type="SAM" id="SignalP"/>
    </source>
</evidence>
<dbReference type="AlphaFoldDB" id="A0A1Q3AWQ2"/>
<dbReference type="SUPFAM" id="SSF47699">
    <property type="entry name" value="Bifunctional inhibitor/lipid-transfer protein/seed storage 2S albumin"/>
    <property type="match status" value="1"/>
</dbReference>
<evidence type="ECO:0000259" key="5">
    <source>
        <dbReference type="SMART" id="SM00499"/>
    </source>
</evidence>
<evidence type="ECO:0000256" key="3">
    <source>
        <dbReference type="RuleBase" id="RU000628"/>
    </source>
</evidence>
<feature type="domain" description="Bifunctional inhibitor/plant lipid transfer protein/seed storage helical" evidence="5">
    <location>
        <begin position="30"/>
        <end position="116"/>
    </location>
</feature>
<dbReference type="CDD" id="cd01960">
    <property type="entry name" value="nsLTP1"/>
    <property type="match status" value="1"/>
</dbReference>
<dbReference type="PRINTS" id="PR00382">
    <property type="entry name" value="LIPIDTRNSFER"/>
</dbReference>
<comment type="similarity">
    <text evidence="1 3">Belongs to the plant LTP family.</text>
</comment>
<keyword evidence="3" id="KW-0813">Transport</keyword>
<dbReference type="InterPro" id="IPR016140">
    <property type="entry name" value="Bifunc_inhib/LTP/seed_store"/>
</dbReference>
<feature type="non-terminal residue" evidence="6">
    <location>
        <position position="1"/>
    </location>
</feature>
<dbReference type="GO" id="GO:0006869">
    <property type="term" value="P:lipid transport"/>
    <property type="evidence" value="ECO:0007669"/>
    <property type="project" value="InterPro"/>
</dbReference>
<gene>
    <name evidence="6" type="ORF">CFOL_v3_03523</name>
</gene>
<accession>A0A1Q3AWQ2</accession>
<evidence type="ECO:0000313" key="7">
    <source>
        <dbReference type="Proteomes" id="UP000187406"/>
    </source>
</evidence>
<dbReference type="InterPro" id="IPR036312">
    <property type="entry name" value="Bifun_inhib/LTP/seed_sf"/>
</dbReference>
<feature type="signal peptide" evidence="4">
    <location>
        <begin position="1"/>
        <end position="26"/>
    </location>
</feature>
<proteinExistence type="inferred from homology"/>